<dbReference type="Proteomes" id="UP001177080">
    <property type="component" value="Unassembled WGS sequence"/>
</dbReference>
<feature type="compositionally biased region" description="Basic and acidic residues" evidence="1">
    <location>
        <begin position="129"/>
        <end position="138"/>
    </location>
</feature>
<reference evidence="2" key="1">
    <citation type="submission" date="2022-04" db="EMBL/GenBank/DDBJ databases">
        <title>Shinella lacus sp. nov., a novel member of the genus Shinella from water.</title>
        <authorList>
            <person name="Deng Y."/>
        </authorList>
    </citation>
    <scope>NUCLEOTIDE SEQUENCE</scope>
    <source>
        <strain evidence="2">JCM 31239</strain>
    </source>
</reference>
<keyword evidence="3" id="KW-1185">Reference proteome</keyword>
<evidence type="ECO:0000313" key="3">
    <source>
        <dbReference type="Proteomes" id="UP001177080"/>
    </source>
</evidence>
<protein>
    <submittedName>
        <fullName evidence="2">Uncharacterized protein</fullName>
    </submittedName>
</protein>
<feature type="compositionally biased region" description="Polar residues" evidence="1">
    <location>
        <begin position="148"/>
        <end position="158"/>
    </location>
</feature>
<organism evidence="2 3">
    <name type="scientific">Shinella curvata</name>
    <dbReference type="NCBI Taxonomy" id="1817964"/>
    <lineage>
        <taxon>Bacteria</taxon>
        <taxon>Pseudomonadati</taxon>
        <taxon>Pseudomonadota</taxon>
        <taxon>Alphaproteobacteria</taxon>
        <taxon>Hyphomicrobiales</taxon>
        <taxon>Rhizobiaceae</taxon>
        <taxon>Shinella</taxon>
    </lineage>
</organism>
<proteinExistence type="predicted"/>
<name>A0ABT8XHF8_9HYPH</name>
<evidence type="ECO:0000313" key="2">
    <source>
        <dbReference type="EMBL" id="MDO6123174.1"/>
    </source>
</evidence>
<accession>A0ABT8XHF8</accession>
<feature type="region of interest" description="Disordered" evidence="1">
    <location>
        <begin position="100"/>
        <end position="175"/>
    </location>
</feature>
<dbReference type="EMBL" id="WHSC02000007">
    <property type="protein sequence ID" value="MDO6123174.1"/>
    <property type="molecule type" value="Genomic_DNA"/>
</dbReference>
<sequence>MSGVIWSKFFWQDWETDHAVRLSSFAAQGLWMRMLCIAAAHDPIGYVAVAGKGLDETGLALLTGRQESEISSLLGELERNGVFSRDRQGRIYSRRMIRDARKAATARNNGKKGGNPTLSNPSGNSASDKGWHMGEDKPHKPRAKSQSEKLGNFSSSAGAQKKSDIIELKEAFIDG</sequence>
<feature type="compositionally biased region" description="Polar residues" evidence="1">
    <location>
        <begin position="116"/>
        <end position="127"/>
    </location>
</feature>
<feature type="compositionally biased region" description="Basic and acidic residues" evidence="1">
    <location>
        <begin position="161"/>
        <end position="175"/>
    </location>
</feature>
<comment type="caution">
    <text evidence="2">The sequence shown here is derived from an EMBL/GenBank/DDBJ whole genome shotgun (WGS) entry which is preliminary data.</text>
</comment>
<dbReference type="RefSeq" id="WP_244760796.1">
    <property type="nucleotide sequence ID" value="NZ_JALJCJ010000002.1"/>
</dbReference>
<evidence type="ECO:0000256" key="1">
    <source>
        <dbReference type="SAM" id="MobiDB-lite"/>
    </source>
</evidence>
<gene>
    <name evidence="2" type="ORF">GB928_018455</name>
</gene>